<dbReference type="RefSeq" id="WP_220193805.1">
    <property type="nucleotide sequence ID" value="NZ_BNJF01000001.1"/>
</dbReference>
<comment type="caution">
    <text evidence="2">The sequence shown here is derived from an EMBL/GenBank/DDBJ whole genome shotgun (WGS) entry which is preliminary data.</text>
</comment>
<keyword evidence="3" id="KW-1185">Reference proteome</keyword>
<dbReference type="AlphaFoldDB" id="A0A8J3MS22"/>
<evidence type="ECO:0000259" key="1">
    <source>
        <dbReference type="SMART" id="SM00933"/>
    </source>
</evidence>
<evidence type="ECO:0000313" key="3">
    <source>
        <dbReference type="Proteomes" id="UP000612362"/>
    </source>
</evidence>
<name>A0A8J3MS22_9CHLR</name>
<organism evidence="2 3">
    <name type="scientific">Ktedonospora formicarum</name>
    <dbReference type="NCBI Taxonomy" id="2778364"/>
    <lineage>
        <taxon>Bacteria</taxon>
        <taxon>Bacillati</taxon>
        <taxon>Chloroflexota</taxon>
        <taxon>Ktedonobacteria</taxon>
        <taxon>Ktedonobacterales</taxon>
        <taxon>Ktedonobacteraceae</taxon>
        <taxon>Ktedonospora</taxon>
    </lineage>
</organism>
<protein>
    <recommendedName>
        <fullName evidence="1">NurA domain-containing protein</fullName>
    </recommendedName>
</protein>
<dbReference type="InterPro" id="IPR018977">
    <property type="entry name" value="NurA_domain"/>
</dbReference>
<proteinExistence type="predicted"/>
<gene>
    <name evidence="2" type="ORF">KSX_25740</name>
</gene>
<sequence>MLHKGKLLAALNLKRGQFSLYDGNYSDQLKSYRHVLENLYHRYPSSTALERILPPAEPGMPSAGARPTIEFDHWLAEAPLREYHAPYYPFGNTFANHEQARQWAECIEGVTTIAVDGSQLMPWRDASIPVALVQVGFFVNPHSRQRPYTKDVRLEVLAPDDIMEETRKEGDDPDSYPYSDMQVTLRRYLLEIETLCNLMEQHARARRADDPAHSPVVFFDGSLVVSFALTMLPQYRQRYVDSAVTLLKLSEELRVPLIGYIDTSYARDMVTMLRRVDGVERQPILRDTKRIHDALLWQGNLGWGDRTPAMLCSRNDILDSYGPYRDRVAFCYLQTSSTRPPARLEFPRWMLDDGLVEPVMDVVRAESVIGNGYPYAIETADQVSVIRMGDRDEFYAQFQEFMRQQGIIFNYSQKSMSKTRRRNA</sequence>
<dbReference type="Proteomes" id="UP000612362">
    <property type="component" value="Unassembled WGS sequence"/>
</dbReference>
<feature type="domain" description="NurA" evidence="1">
    <location>
        <begin position="110"/>
        <end position="386"/>
    </location>
</feature>
<dbReference type="EMBL" id="BNJF01000001">
    <property type="protein sequence ID" value="GHO44411.1"/>
    <property type="molecule type" value="Genomic_DNA"/>
</dbReference>
<evidence type="ECO:0000313" key="2">
    <source>
        <dbReference type="EMBL" id="GHO44411.1"/>
    </source>
</evidence>
<dbReference type="SMART" id="SM00933">
    <property type="entry name" value="NurA"/>
    <property type="match status" value="1"/>
</dbReference>
<dbReference type="Pfam" id="PF09376">
    <property type="entry name" value="NurA"/>
    <property type="match status" value="1"/>
</dbReference>
<accession>A0A8J3MS22</accession>
<reference evidence="2" key="1">
    <citation type="submission" date="2020-10" db="EMBL/GenBank/DDBJ databases">
        <title>Taxonomic study of unclassified bacteria belonging to the class Ktedonobacteria.</title>
        <authorList>
            <person name="Yabe S."/>
            <person name="Wang C.M."/>
            <person name="Zheng Y."/>
            <person name="Sakai Y."/>
            <person name="Cavaletti L."/>
            <person name="Monciardini P."/>
            <person name="Donadio S."/>
        </authorList>
    </citation>
    <scope>NUCLEOTIDE SEQUENCE</scope>
    <source>
        <strain evidence="2">SOSP1-1</strain>
    </source>
</reference>